<dbReference type="Proteomes" id="UP000576082">
    <property type="component" value="Unassembled WGS sequence"/>
</dbReference>
<keyword evidence="2" id="KW-1185">Reference proteome</keyword>
<gene>
    <name evidence="1" type="ORF">HHU12_25055</name>
</gene>
<name>A0A7X9RYW9_9BACT</name>
<dbReference type="RefSeq" id="WP_169659479.1">
    <property type="nucleotide sequence ID" value="NZ_JABANE010000091.1"/>
</dbReference>
<sequence>MKNYQALFFFFVVFFGSCESESCKIDFLKNEQYYIEALEKIHSLHLEMNSNQFYYRPILSISQRDEILNAKLSTEIQFIECHADSTIIFQAPNCNNEYALRDVVYFLAYAPKGIEQIKHKRNLGGIEEVSKNWYLCKHIYSLAN</sequence>
<dbReference type="EMBL" id="JABANE010000091">
    <property type="protein sequence ID" value="NME71258.1"/>
    <property type="molecule type" value="Genomic_DNA"/>
</dbReference>
<evidence type="ECO:0008006" key="3">
    <source>
        <dbReference type="Google" id="ProtNLM"/>
    </source>
</evidence>
<dbReference type="PROSITE" id="PS51257">
    <property type="entry name" value="PROKAR_LIPOPROTEIN"/>
    <property type="match status" value="1"/>
</dbReference>
<proteinExistence type="predicted"/>
<accession>A0A7X9RYW9</accession>
<protein>
    <recommendedName>
        <fullName evidence="3">Lipoprotein</fullName>
    </recommendedName>
</protein>
<evidence type="ECO:0000313" key="2">
    <source>
        <dbReference type="Proteomes" id="UP000576082"/>
    </source>
</evidence>
<evidence type="ECO:0000313" key="1">
    <source>
        <dbReference type="EMBL" id="NME71258.1"/>
    </source>
</evidence>
<dbReference type="AlphaFoldDB" id="A0A7X9RYW9"/>
<organism evidence="1 2">
    <name type="scientific">Flammeovirga aprica JL-4</name>
    <dbReference type="NCBI Taxonomy" id="694437"/>
    <lineage>
        <taxon>Bacteria</taxon>
        <taxon>Pseudomonadati</taxon>
        <taxon>Bacteroidota</taxon>
        <taxon>Cytophagia</taxon>
        <taxon>Cytophagales</taxon>
        <taxon>Flammeovirgaceae</taxon>
        <taxon>Flammeovirga</taxon>
    </lineage>
</organism>
<comment type="caution">
    <text evidence="1">The sequence shown here is derived from an EMBL/GenBank/DDBJ whole genome shotgun (WGS) entry which is preliminary data.</text>
</comment>
<reference evidence="1 2" key="1">
    <citation type="submission" date="2020-04" db="EMBL/GenBank/DDBJ databases">
        <title>Flammeovirga sp. SR4, a novel species isolated from seawater.</title>
        <authorList>
            <person name="Wang X."/>
        </authorList>
    </citation>
    <scope>NUCLEOTIDE SEQUENCE [LARGE SCALE GENOMIC DNA]</scope>
    <source>
        <strain evidence="1 2">ATCC 23126</strain>
    </source>
</reference>